<gene>
    <name evidence="1" type="ORF">BKA24_002839</name>
</gene>
<reference evidence="1 2" key="1">
    <citation type="submission" date="2020-08" db="EMBL/GenBank/DDBJ databases">
        <title>Sequencing the genomes of 1000 actinobacteria strains.</title>
        <authorList>
            <person name="Klenk H.-P."/>
        </authorList>
    </citation>
    <scope>NUCLEOTIDE SEQUENCE [LARGE SCALE GENOMIC DNA]</scope>
    <source>
        <strain evidence="1 2">DSM 24947</strain>
    </source>
</reference>
<name>A0A7W7BSP9_9MICO</name>
<dbReference type="RefSeq" id="WP_184219668.1">
    <property type="nucleotide sequence ID" value="NZ_JACHMD010000001.1"/>
</dbReference>
<sequence>MSDIAGAGRRHKTRTTRIEWIENPQSLRIGDGSVLTRKHRLTGSRARQLSGSRRVVTSDFPHLEDVTDDRDRIQAMLSDYAEESELSTYTASLYSGDGKVIVVFDYAH</sequence>
<protein>
    <submittedName>
        <fullName evidence="1">Uncharacterized protein</fullName>
    </submittedName>
</protein>
<dbReference type="Proteomes" id="UP000573729">
    <property type="component" value="Unassembled WGS sequence"/>
</dbReference>
<dbReference type="EMBL" id="JACHMD010000001">
    <property type="protein sequence ID" value="MBB4668130.1"/>
    <property type="molecule type" value="Genomic_DNA"/>
</dbReference>
<evidence type="ECO:0000313" key="2">
    <source>
        <dbReference type="Proteomes" id="UP000573729"/>
    </source>
</evidence>
<organism evidence="1 2">
    <name type="scientific">Microbacterium marinum</name>
    <dbReference type="NCBI Taxonomy" id="421115"/>
    <lineage>
        <taxon>Bacteria</taxon>
        <taxon>Bacillati</taxon>
        <taxon>Actinomycetota</taxon>
        <taxon>Actinomycetes</taxon>
        <taxon>Micrococcales</taxon>
        <taxon>Microbacteriaceae</taxon>
        <taxon>Microbacterium</taxon>
    </lineage>
</organism>
<proteinExistence type="predicted"/>
<comment type="caution">
    <text evidence="1">The sequence shown here is derived from an EMBL/GenBank/DDBJ whole genome shotgun (WGS) entry which is preliminary data.</text>
</comment>
<accession>A0A7W7BSP9</accession>
<keyword evidence="2" id="KW-1185">Reference proteome</keyword>
<evidence type="ECO:0000313" key="1">
    <source>
        <dbReference type="EMBL" id="MBB4668130.1"/>
    </source>
</evidence>
<dbReference type="AlphaFoldDB" id="A0A7W7BSP9"/>